<keyword evidence="2" id="KW-0809">Transit peptide</keyword>
<dbReference type="GO" id="GO:0016226">
    <property type="term" value="P:iron-sulfur cluster assembly"/>
    <property type="evidence" value="ECO:0007669"/>
    <property type="project" value="TreeGrafter"/>
</dbReference>
<dbReference type="Proteomes" id="UP000614601">
    <property type="component" value="Unassembled WGS sequence"/>
</dbReference>
<dbReference type="InterPro" id="IPR057460">
    <property type="entry name" value="CAF17_C"/>
</dbReference>
<dbReference type="PANTHER" id="PTHR22602">
    <property type="entry name" value="TRANSFERASE CAF17, MITOCHONDRIAL-RELATED"/>
    <property type="match status" value="1"/>
</dbReference>
<name>A0A811LWH9_9BILA</name>
<dbReference type="EMBL" id="CAJFCW020000006">
    <property type="protein sequence ID" value="CAG9128411.1"/>
    <property type="molecule type" value="Genomic_DNA"/>
</dbReference>
<dbReference type="InterPro" id="IPR006222">
    <property type="entry name" value="GCVT_N"/>
</dbReference>
<comment type="subcellular location">
    <subcellularLocation>
        <location evidence="1">Mitochondrion</location>
    </subcellularLocation>
</comment>
<keyword evidence="3" id="KW-0496">Mitochondrion</keyword>
<dbReference type="Pfam" id="PF25455">
    <property type="entry name" value="Beta-barrel_CAF17_C"/>
    <property type="match status" value="1"/>
</dbReference>
<dbReference type="AlphaFoldDB" id="A0A811LWH9"/>
<sequence>MSAIRLVSKSLIRVCGPEATNFLQGIVTNDIFKLQTEKMLYSFILGPRGRIVTDLFIYSQEPDNYLLEVDALDRQNFLRTLTLYRLRKKAELLPDDTPINFVQDKVDGALEDQRAKGFGYRILGDIEASTSEDEYLDRRMDFGIPEGRDELFDQIPLNVNGDIMNGINFDKGCYVGQELIARTHHTGVIRKRLVPFTATVENCEGFIRTNDNQRRGKVIRSHGLKGIGLISLEHFNEPVYVKKQPIKPRIPDWWPEELKQFKS</sequence>
<gene>
    <name evidence="6" type="ORF">BOKJ2_LOCUS14466</name>
</gene>
<keyword evidence="7" id="KW-1185">Reference proteome</keyword>
<dbReference type="EMBL" id="CAJFDH010000006">
    <property type="protein sequence ID" value="CAD5231087.1"/>
    <property type="molecule type" value="Genomic_DNA"/>
</dbReference>
<evidence type="ECO:0000259" key="5">
    <source>
        <dbReference type="Pfam" id="PF25455"/>
    </source>
</evidence>
<evidence type="ECO:0008006" key="8">
    <source>
        <dbReference type="Google" id="ProtNLM"/>
    </source>
</evidence>
<reference evidence="6" key="1">
    <citation type="submission" date="2020-09" db="EMBL/GenBank/DDBJ databases">
        <authorList>
            <person name="Kikuchi T."/>
        </authorList>
    </citation>
    <scope>NUCLEOTIDE SEQUENCE</scope>
    <source>
        <strain evidence="6">SH1</strain>
    </source>
</reference>
<evidence type="ECO:0000256" key="3">
    <source>
        <dbReference type="ARBA" id="ARBA00023128"/>
    </source>
</evidence>
<dbReference type="Gene3D" id="3.30.1360.120">
    <property type="entry name" value="Probable tRNA modification gtpase trme, domain 1"/>
    <property type="match status" value="1"/>
</dbReference>
<dbReference type="SUPFAM" id="SSF103025">
    <property type="entry name" value="Folate-binding domain"/>
    <property type="match status" value="1"/>
</dbReference>
<evidence type="ECO:0000256" key="1">
    <source>
        <dbReference type="ARBA" id="ARBA00004173"/>
    </source>
</evidence>
<evidence type="ECO:0000259" key="4">
    <source>
        <dbReference type="Pfam" id="PF01571"/>
    </source>
</evidence>
<dbReference type="InterPro" id="IPR027266">
    <property type="entry name" value="TrmE/GcvT-like"/>
</dbReference>
<accession>A0A811LWH9</accession>
<feature type="domain" description="CAF17 C-terminal" evidence="5">
    <location>
        <begin position="190"/>
        <end position="255"/>
    </location>
</feature>
<proteinExistence type="predicted"/>
<evidence type="ECO:0000313" key="6">
    <source>
        <dbReference type="EMBL" id="CAD5231087.1"/>
    </source>
</evidence>
<dbReference type="PANTHER" id="PTHR22602:SF0">
    <property type="entry name" value="TRANSFERASE CAF17, MITOCHONDRIAL-RELATED"/>
    <property type="match status" value="1"/>
</dbReference>
<dbReference type="GO" id="GO:0005759">
    <property type="term" value="C:mitochondrial matrix"/>
    <property type="evidence" value="ECO:0007669"/>
    <property type="project" value="TreeGrafter"/>
</dbReference>
<dbReference type="InterPro" id="IPR017703">
    <property type="entry name" value="YgfZ/GCV_T_CS"/>
</dbReference>
<organism evidence="6 7">
    <name type="scientific">Bursaphelenchus okinawaensis</name>
    <dbReference type="NCBI Taxonomy" id="465554"/>
    <lineage>
        <taxon>Eukaryota</taxon>
        <taxon>Metazoa</taxon>
        <taxon>Ecdysozoa</taxon>
        <taxon>Nematoda</taxon>
        <taxon>Chromadorea</taxon>
        <taxon>Rhabditida</taxon>
        <taxon>Tylenchina</taxon>
        <taxon>Tylenchomorpha</taxon>
        <taxon>Aphelenchoidea</taxon>
        <taxon>Aphelenchoididae</taxon>
        <taxon>Bursaphelenchus</taxon>
    </lineage>
</organism>
<comment type="caution">
    <text evidence="6">The sequence shown here is derived from an EMBL/GenBank/DDBJ whole genome shotgun (WGS) entry which is preliminary data.</text>
</comment>
<dbReference type="Pfam" id="PF01571">
    <property type="entry name" value="GCV_T"/>
    <property type="match status" value="1"/>
</dbReference>
<dbReference type="Gene3D" id="2.40.30.160">
    <property type="match status" value="1"/>
</dbReference>
<dbReference type="NCBIfam" id="TIGR03317">
    <property type="entry name" value="ygfZ_signature"/>
    <property type="match status" value="1"/>
</dbReference>
<evidence type="ECO:0000313" key="7">
    <source>
        <dbReference type="Proteomes" id="UP000614601"/>
    </source>
</evidence>
<feature type="domain" description="GCVT N-terminal" evidence="4">
    <location>
        <begin position="12"/>
        <end position="82"/>
    </location>
</feature>
<dbReference type="OrthoDB" id="191995at2759"/>
<dbReference type="Proteomes" id="UP000783686">
    <property type="component" value="Unassembled WGS sequence"/>
</dbReference>
<evidence type="ECO:0000256" key="2">
    <source>
        <dbReference type="ARBA" id="ARBA00022946"/>
    </source>
</evidence>
<dbReference type="InterPro" id="IPR045179">
    <property type="entry name" value="YgfZ/GcvT"/>
</dbReference>
<protein>
    <recommendedName>
        <fullName evidence="8">GCV_T domain-containing protein</fullName>
    </recommendedName>
</protein>